<keyword evidence="2" id="KW-0812">Transmembrane</keyword>
<reference evidence="3 4" key="1">
    <citation type="journal article" date="2010" name="Nature">
        <title>The Ectocarpus genome and the independent evolution of multicellularity in brown algae.</title>
        <authorList>
            <person name="Cock J.M."/>
            <person name="Sterck L."/>
            <person name="Rouze P."/>
            <person name="Scornet D."/>
            <person name="Allen A.E."/>
            <person name="Amoutzias G."/>
            <person name="Anthouard V."/>
            <person name="Artiguenave F."/>
            <person name="Aury J.M."/>
            <person name="Badger J.H."/>
            <person name="Beszteri B."/>
            <person name="Billiau K."/>
            <person name="Bonnet E."/>
            <person name="Bothwell J.H."/>
            <person name="Bowler C."/>
            <person name="Boyen C."/>
            <person name="Brownlee C."/>
            <person name="Carrano C.J."/>
            <person name="Charrier B."/>
            <person name="Cho G.Y."/>
            <person name="Coelho S.M."/>
            <person name="Collen J."/>
            <person name="Corre E."/>
            <person name="Da Silva C."/>
            <person name="Delage L."/>
            <person name="Delaroque N."/>
            <person name="Dittami S.M."/>
            <person name="Doulbeau S."/>
            <person name="Elias M."/>
            <person name="Farnham G."/>
            <person name="Gachon C.M."/>
            <person name="Gschloessl B."/>
            <person name="Heesch S."/>
            <person name="Jabbari K."/>
            <person name="Jubin C."/>
            <person name="Kawai H."/>
            <person name="Kimura K."/>
            <person name="Kloareg B."/>
            <person name="Kupper F.C."/>
            <person name="Lang D."/>
            <person name="Le Bail A."/>
            <person name="Leblanc C."/>
            <person name="Lerouge P."/>
            <person name="Lohr M."/>
            <person name="Lopez P.J."/>
            <person name="Martens C."/>
            <person name="Maumus F."/>
            <person name="Michel G."/>
            <person name="Miranda-Saavedra D."/>
            <person name="Morales J."/>
            <person name="Moreau H."/>
            <person name="Motomura T."/>
            <person name="Nagasato C."/>
            <person name="Napoli C.A."/>
            <person name="Nelson D.R."/>
            <person name="Nyvall-Collen P."/>
            <person name="Peters A.F."/>
            <person name="Pommier C."/>
            <person name="Potin P."/>
            <person name="Poulain J."/>
            <person name="Quesneville H."/>
            <person name="Read B."/>
            <person name="Rensing S.A."/>
            <person name="Ritter A."/>
            <person name="Rousvoal S."/>
            <person name="Samanta M."/>
            <person name="Samson G."/>
            <person name="Schroeder D.C."/>
            <person name="Segurens B."/>
            <person name="Strittmatter M."/>
            <person name="Tonon T."/>
            <person name="Tregear J.W."/>
            <person name="Valentin K."/>
            <person name="von Dassow P."/>
            <person name="Yamagishi T."/>
            <person name="Van de Peer Y."/>
            <person name="Wincker P."/>
        </authorList>
    </citation>
    <scope>NUCLEOTIDE SEQUENCE [LARGE SCALE GENOMIC DNA]</scope>
    <source>
        <strain evidence="4">Ec32 / CCAP1310/4</strain>
    </source>
</reference>
<dbReference type="OrthoDB" id="10380046at2759"/>
<evidence type="ECO:0000256" key="2">
    <source>
        <dbReference type="SAM" id="Phobius"/>
    </source>
</evidence>
<feature type="region of interest" description="Disordered" evidence="1">
    <location>
        <begin position="231"/>
        <end position="261"/>
    </location>
</feature>
<gene>
    <name evidence="3" type="ORF">Esi_0384_0006</name>
</gene>
<evidence type="ECO:0000313" key="3">
    <source>
        <dbReference type="EMBL" id="CBN76188.1"/>
    </source>
</evidence>
<protein>
    <submittedName>
        <fullName evidence="3">Uncharacterized protein</fullName>
    </submittedName>
</protein>
<name>D8LM40_ECTSI</name>
<dbReference type="InParanoid" id="D8LM40"/>
<feature type="transmembrane region" description="Helical" evidence="2">
    <location>
        <begin position="53"/>
        <end position="74"/>
    </location>
</feature>
<evidence type="ECO:0000256" key="1">
    <source>
        <dbReference type="SAM" id="MobiDB-lite"/>
    </source>
</evidence>
<organism evidence="3 4">
    <name type="scientific">Ectocarpus siliculosus</name>
    <name type="common">Brown alga</name>
    <name type="synonym">Conferva siliculosa</name>
    <dbReference type="NCBI Taxonomy" id="2880"/>
    <lineage>
        <taxon>Eukaryota</taxon>
        <taxon>Sar</taxon>
        <taxon>Stramenopiles</taxon>
        <taxon>Ochrophyta</taxon>
        <taxon>PX clade</taxon>
        <taxon>Phaeophyceae</taxon>
        <taxon>Ectocarpales</taxon>
        <taxon>Ectocarpaceae</taxon>
        <taxon>Ectocarpus</taxon>
    </lineage>
</organism>
<keyword evidence="2" id="KW-0472">Membrane</keyword>
<evidence type="ECO:0000313" key="4">
    <source>
        <dbReference type="Proteomes" id="UP000002630"/>
    </source>
</evidence>
<proteinExistence type="predicted"/>
<keyword evidence="4" id="KW-1185">Reference proteome</keyword>
<dbReference type="AlphaFoldDB" id="D8LM40"/>
<dbReference type="EMBL" id="FN649741">
    <property type="protein sequence ID" value="CBN76188.1"/>
    <property type="molecule type" value="Genomic_DNA"/>
</dbReference>
<keyword evidence="2" id="KW-1133">Transmembrane helix</keyword>
<sequence>MLFQRQEASDSGSTTIRVVLFSVLLDISCYAWKILTAAGMISDYVSASWNARLFFPLTEGFLILPTAIVISVWMDVANSSLSRLKAMTVQLCAVGLGLTACGSGAAKLCHTLRGLGENSANIADTVFKVSRAMGISLYGVFIGNTMLLSSRTRKSDPTNLALLGVTVSSLSKCFLNKAIFEYMVESARAKKYRVDVRSRLHTPGLPALRPAVHLLSSLRSVREANTNKIFVNDHDEQKPTTDSGTAISMIPPTPASKMSPR</sequence>
<accession>D8LM40</accession>
<feature type="transmembrane region" description="Helical" evidence="2">
    <location>
        <begin position="20"/>
        <end position="41"/>
    </location>
</feature>
<dbReference type="Proteomes" id="UP000002630">
    <property type="component" value="Linkage Group LG16"/>
</dbReference>
<dbReference type="EMBL" id="FN648580">
    <property type="protein sequence ID" value="CBN76188.1"/>
    <property type="molecule type" value="Genomic_DNA"/>
</dbReference>